<protein>
    <submittedName>
        <fullName evidence="2">Uncharacterized protein</fullName>
    </submittedName>
</protein>
<keyword evidence="1" id="KW-0472">Membrane</keyword>
<accession>A0A1W2DCS8</accession>
<evidence type="ECO:0000313" key="2">
    <source>
        <dbReference type="EMBL" id="SMC95074.1"/>
    </source>
</evidence>
<sequence length="91" mass="11031">MEDVMKRLNYQPSSLTNYELENPENVIECFFENYSIHEIRENLWELYKSWTYHDSEYTDTGEIRAMILFYTQIIGFLNASFITTEKRKEAQ</sequence>
<keyword evidence="1" id="KW-0812">Transmembrane</keyword>
<evidence type="ECO:0000313" key="3">
    <source>
        <dbReference type="Proteomes" id="UP000192678"/>
    </source>
</evidence>
<reference evidence="2 3" key="1">
    <citation type="submission" date="2017-04" db="EMBL/GenBank/DDBJ databases">
        <authorList>
            <person name="Afonso C.L."/>
            <person name="Miller P.J."/>
            <person name="Scott M.A."/>
            <person name="Spackman E."/>
            <person name="Goraichik I."/>
            <person name="Dimitrov K.M."/>
            <person name="Suarez D.L."/>
            <person name="Swayne D.E."/>
        </authorList>
    </citation>
    <scope>NUCLEOTIDE SEQUENCE [LARGE SCALE GENOMIC DNA]</scope>
    <source>
        <strain evidence="2 3">DSM 19625</strain>
    </source>
</reference>
<gene>
    <name evidence="2" type="ORF">SAMN04488101_106174</name>
</gene>
<dbReference type="EMBL" id="FWYB01000006">
    <property type="protein sequence ID" value="SMC95074.1"/>
    <property type="molecule type" value="Genomic_DNA"/>
</dbReference>
<name>A0A1W2DCS8_9SPHI</name>
<proteinExistence type="predicted"/>
<dbReference type="RefSeq" id="WP_084289776.1">
    <property type="nucleotide sequence ID" value="NZ_FWYB01000006.1"/>
</dbReference>
<evidence type="ECO:0000256" key="1">
    <source>
        <dbReference type="SAM" id="Phobius"/>
    </source>
</evidence>
<dbReference type="OrthoDB" id="766751at2"/>
<feature type="transmembrane region" description="Helical" evidence="1">
    <location>
        <begin position="63"/>
        <end position="82"/>
    </location>
</feature>
<keyword evidence="3" id="KW-1185">Reference proteome</keyword>
<dbReference type="Proteomes" id="UP000192678">
    <property type="component" value="Unassembled WGS sequence"/>
</dbReference>
<organism evidence="2 3">
    <name type="scientific">Pedobacter nyackensis</name>
    <dbReference type="NCBI Taxonomy" id="475255"/>
    <lineage>
        <taxon>Bacteria</taxon>
        <taxon>Pseudomonadati</taxon>
        <taxon>Bacteroidota</taxon>
        <taxon>Sphingobacteriia</taxon>
        <taxon>Sphingobacteriales</taxon>
        <taxon>Sphingobacteriaceae</taxon>
        <taxon>Pedobacter</taxon>
    </lineage>
</organism>
<dbReference type="AlphaFoldDB" id="A0A1W2DCS8"/>
<keyword evidence="1" id="KW-1133">Transmembrane helix</keyword>